<dbReference type="Gene3D" id="3.40.47.10">
    <property type="match status" value="1"/>
</dbReference>
<dbReference type="Proteomes" id="UP001590951">
    <property type="component" value="Unassembled WGS sequence"/>
</dbReference>
<gene>
    <name evidence="1" type="ORF">ABVK25_010041</name>
</gene>
<name>A0ABR4AVK0_9LECA</name>
<dbReference type="SUPFAM" id="SSF53901">
    <property type="entry name" value="Thiolase-like"/>
    <property type="match status" value="1"/>
</dbReference>
<dbReference type="InterPro" id="IPR016039">
    <property type="entry name" value="Thiolase-like"/>
</dbReference>
<dbReference type="EMBL" id="JBHFEH010000059">
    <property type="protein sequence ID" value="KAL2049700.1"/>
    <property type="molecule type" value="Genomic_DNA"/>
</dbReference>
<reference evidence="1 2" key="1">
    <citation type="submission" date="2024-09" db="EMBL/GenBank/DDBJ databases">
        <title>Rethinking Asexuality: The Enigmatic Case of Functional Sexual Genes in Lepraria (Stereocaulaceae).</title>
        <authorList>
            <person name="Doellman M."/>
            <person name="Sun Y."/>
            <person name="Barcenas-Pena A."/>
            <person name="Lumbsch H.T."/>
            <person name="Grewe F."/>
        </authorList>
    </citation>
    <scope>NUCLEOTIDE SEQUENCE [LARGE SCALE GENOMIC DNA]</scope>
    <source>
        <strain evidence="1 2">Grewe 0041</strain>
    </source>
</reference>
<evidence type="ECO:0000313" key="1">
    <source>
        <dbReference type="EMBL" id="KAL2049700.1"/>
    </source>
</evidence>
<keyword evidence="2" id="KW-1185">Reference proteome</keyword>
<accession>A0ABR4AVK0</accession>
<sequence length="182" mass="20857">MARLPLQNEKNESDILCKQLRHLERQEGNPLLAITQKSLTGHPKGAAGTWMLNGDLQVLNIGLVPSNRNLDNVDERFEKFDLMYYPGKSIQTDGVKAFSTTSFGFGQKSIQVIGVHSNYLFAALDEVAYEEYKVKAHARQQREYRQWHSMMISNSIFQAKEKRHTCLSTRRAHCYHPMSGQQ</sequence>
<comment type="caution">
    <text evidence="1">The sequence shown here is derived from an EMBL/GenBank/DDBJ whole genome shotgun (WGS) entry which is preliminary data.</text>
</comment>
<proteinExistence type="predicted"/>
<evidence type="ECO:0000313" key="2">
    <source>
        <dbReference type="Proteomes" id="UP001590951"/>
    </source>
</evidence>
<protein>
    <submittedName>
        <fullName evidence="1">Uncharacterized protein</fullName>
    </submittedName>
</protein>
<organism evidence="1 2">
    <name type="scientific">Lepraria finkii</name>
    <dbReference type="NCBI Taxonomy" id="1340010"/>
    <lineage>
        <taxon>Eukaryota</taxon>
        <taxon>Fungi</taxon>
        <taxon>Dikarya</taxon>
        <taxon>Ascomycota</taxon>
        <taxon>Pezizomycotina</taxon>
        <taxon>Lecanoromycetes</taxon>
        <taxon>OSLEUM clade</taxon>
        <taxon>Lecanoromycetidae</taxon>
        <taxon>Lecanorales</taxon>
        <taxon>Lecanorineae</taxon>
        <taxon>Stereocaulaceae</taxon>
        <taxon>Lepraria</taxon>
    </lineage>
</organism>